<dbReference type="Proteomes" id="UP000319818">
    <property type="component" value="Unassembled WGS sequence"/>
</dbReference>
<evidence type="ECO:0000313" key="4">
    <source>
        <dbReference type="Proteomes" id="UP000319818"/>
    </source>
</evidence>
<evidence type="ECO:0000256" key="2">
    <source>
        <dbReference type="SAM" id="Phobius"/>
    </source>
</evidence>
<keyword evidence="2" id="KW-0472">Membrane</keyword>
<proteinExistence type="predicted"/>
<comment type="caution">
    <text evidence="3">The sequence shown here is derived from an EMBL/GenBank/DDBJ whole genome shotgun (WGS) entry which is preliminary data.</text>
</comment>
<evidence type="ECO:0000256" key="1">
    <source>
        <dbReference type="SAM" id="MobiDB-lite"/>
    </source>
</evidence>
<dbReference type="AlphaFoldDB" id="A0A543GBN2"/>
<evidence type="ECO:0000313" key="3">
    <source>
        <dbReference type="EMBL" id="TQM43482.1"/>
    </source>
</evidence>
<keyword evidence="2" id="KW-0812">Transmembrane</keyword>
<feature type="transmembrane region" description="Helical" evidence="2">
    <location>
        <begin position="105"/>
        <end position="138"/>
    </location>
</feature>
<protein>
    <submittedName>
        <fullName evidence="3">Uncharacterized protein</fullName>
    </submittedName>
</protein>
<name>A0A543GBN2_9PSEU</name>
<feature type="region of interest" description="Disordered" evidence="1">
    <location>
        <begin position="1"/>
        <end position="27"/>
    </location>
</feature>
<organism evidence="3 4">
    <name type="scientific">Pseudonocardia cypriaca</name>
    <dbReference type="NCBI Taxonomy" id="882449"/>
    <lineage>
        <taxon>Bacteria</taxon>
        <taxon>Bacillati</taxon>
        <taxon>Actinomycetota</taxon>
        <taxon>Actinomycetes</taxon>
        <taxon>Pseudonocardiales</taxon>
        <taxon>Pseudonocardiaceae</taxon>
        <taxon>Pseudonocardia</taxon>
    </lineage>
</organism>
<keyword evidence="2" id="KW-1133">Transmembrane helix</keyword>
<gene>
    <name evidence="3" type="ORF">FB388_0828</name>
</gene>
<dbReference type="EMBL" id="VFPH01000001">
    <property type="protein sequence ID" value="TQM43482.1"/>
    <property type="molecule type" value="Genomic_DNA"/>
</dbReference>
<keyword evidence="4" id="KW-1185">Reference proteome</keyword>
<sequence>MTDALVAPARADRAVPARDAPGAQSPGDQLKAALRKLLSTVLERAFGVALDKVEQLSRSLDDIAARGGYKIGAVFGGVRAAAAGRNLVWGAVKGAFSALSPGAKAAIIVALVLALLLLPVTVVLLLLLLIVVAIVAVVQSRSRG</sequence>
<accession>A0A543GBN2</accession>
<reference evidence="3 4" key="1">
    <citation type="submission" date="2019-06" db="EMBL/GenBank/DDBJ databases">
        <title>Sequencing the genomes of 1000 actinobacteria strains.</title>
        <authorList>
            <person name="Klenk H.-P."/>
        </authorList>
    </citation>
    <scope>NUCLEOTIDE SEQUENCE [LARGE SCALE GENOMIC DNA]</scope>
    <source>
        <strain evidence="3 4">DSM 45511</strain>
    </source>
</reference>